<dbReference type="InterPro" id="IPR036397">
    <property type="entry name" value="RNaseH_sf"/>
</dbReference>
<dbReference type="GO" id="GO:0003723">
    <property type="term" value="F:RNA binding"/>
    <property type="evidence" value="ECO:0007669"/>
    <property type="project" value="TreeGrafter"/>
</dbReference>
<dbReference type="SUPFAM" id="SSF53098">
    <property type="entry name" value="Ribonuclease H-like"/>
    <property type="match status" value="1"/>
</dbReference>
<dbReference type="InterPro" id="IPR012337">
    <property type="entry name" value="RNaseH-like_sf"/>
</dbReference>
<reference evidence="3" key="1">
    <citation type="submission" date="2020-06" db="EMBL/GenBank/DDBJ databases">
        <authorList>
            <person name="Li T."/>
            <person name="Hu X."/>
            <person name="Zhang T."/>
            <person name="Song X."/>
            <person name="Zhang H."/>
            <person name="Dai N."/>
            <person name="Sheng W."/>
            <person name="Hou X."/>
            <person name="Wei L."/>
        </authorList>
    </citation>
    <scope>NUCLEOTIDE SEQUENCE</scope>
    <source>
        <strain evidence="3">KEN1</strain>
        <tissue evidence="3">Leaf</tissue>
    </source>
</reference>
<comment type="caution">
    <text evidence="3">The sequence shown here is derived from an EMBL/GenBank/DDBJ whole genome shotgun (WGS) entry which is preliminary data.</text>
</comment>
<organism evidence="3">
    <name type="scientific">Sesamum latifolium</name>
    <dbReference type="NCBI Taxonomy" id="2727402"/>
    <lineage>
        <taxon>Eukaryota</taxon>
        <taxon>Viridiplantae</taxon>
        <taxon>Streptophyta</taxon>
        <taxon>Embryophyta</taxon>
        <taxon>Tracheophyta</taxon>
        <taxon>Spermatophyta</taxon>
        <taxon>Magnoliopsida</taxon>
        <taxon>eudicotyledons</taxon>
        <taxon>Gunneridae</taxon>
        <taxon>Pentapetalae</taxon>
        <taxon>asterids</taxon>
        <taxon>lamiids</taxon>
        <taxon>Lamiales</taxon>
        <taxon>Pedaliaceae</taxon>
        <taxon>Sesamum</taxon>
    </lineage>
</organism>
<evidence type="ECO:0000256" key="1">
    <source>
        <dbReference type="ARBA" id="ARBA00001968"/>
    </source>
</evidence>
<proteinExistence type="inferred from homology"/>
<dbReference type="InterPro" id="IPR051181">
    <property type="entry name" value="CAF1_poly(A)_ribonucleases"/>
</dbReference>
<dbReference type="Gene3D" id="3.30.420.10">
    <property type="entry name" value="Ribonuclease H-like superfamily/Ribonuclease H"/>
    <property type="match status" value="1"/>
</dbReference>
<sequence>MLFRRSLCTQAAARRRRRIQWPVKQVTKSNYSEALAEIKACILNSDYVAVSFQKTGGHSAPWHKILPIDTAETAYFKAKHAAERFQILQFAVCPFSVKASKLIAHPYNFHLFPRDELKVGMPSYSFSCQSSYLTAMAQEGFDFNACIYNGISYLSKAQELATNVQTGHLSPSSCTVQSSSAHSVADSLFTERIRSRVKNWIRACKDSNKTEDALISSLRKLISGSEVYGSRPSLNIDVCSERQVKLALETLKEFVDVVPLQLPKKGAGVQAVRAVLTSSQEDKNLLEKELQDMEQEQRERVLGFREEIGPFEKMNNMPAAISYLERRFSGSIDMDISSQDTDNVNIHGHNVLRVCHLFVKLCSILKISPEVPEDGQSHLSASLQRHSNIFNPCSSNSRDPIEDDVRIWTGKSRTVSIDNLVFLWGFKSGISARSLKDLLCDSHDVFSEEFDVRMVDRTCAVVVFWTPGFAECFLRITDAGEIISTKLTGLISEGLKAAGYETYRRVCEPGLWKSDLADCLDQAMETEILSGAIKSQQEQPVIDWNNDEMINLNDL</sequence>
<dbReference type="Pfam" id="PF04857">
    <property type="entry name" value="CAF1"/>
    <property type="match status" value="1"/>
</dbReference>
<evidence type="ECO:0000256" key="2">
    <source>
        <dbReference type="ARBA" id="ARBA00008372"/>
    </source>
</evidence>
<dbReference type="PANTHER" id="PTHR15092">
    <property type="entry name" value="POLY A -SPECIFIC RIBONUCLEASE/TARGET OF EGR1, MEMBER 1"/>
    <property type="match status" value="1"/>
</dbReference>
<dbReference type="PANTHER" id="PTHR15092:SF42">
    <property type="entry name" value="POLY(A)-SPECIFIC RIBONUCLEASE PARN-LIKE"/>
    <property type="match status" value="1"/>
</dbReference>
<dbReference type="AlphaFoldDB" id="A0AAW2Y3W5"/>
<name>A0AAW2Y3W5_9LAMI</name>
<evidence type="ECO:0000313" key="3">
    <source>
        <dbReference type="EMBL" id="KAL0460422.1"/>
    </source>
</evidence>
<comment type="cofactor">
    <cofactor evidence="1">
        <name>a divalent metal cation</name>
        <dbReference type="ChEBI" id="CHEBI:60240"/>
    </cofactor>
</comment>
<accession>A0AAW2Y3W5</accession>
<comment type="similarity">
    <text evidence="2">Belongs to the CAF1 family.</text>
</comment>
<reference evidence="3" key="2">
    <citation type="journal article" date="2024" name="Plant">
        <title>Genomic evolution and insights into agronomic trait innovations of Sesamum species.</title>
        <authorList>
            <person name="Miao H."/>
            <person name="Wang L."/>
            <person name="Qu L."/>
            <person name="Liu H."/>
            <person name="Sun Y."/>
            <person name="Le M."/>
            <person name="Wang Q."/>
            <person name="Wei S."/>
            <person name="Zheng Y."/>
            <person name="Lin W."/>
            <person name="Duan Y."/>
            <person name="Cao H."/>
            <person name="Xiong S."/>
            <person name="Wang X."/>
            <person name="Wei L."/>
            <person name="Li C."/>
            <person name="Ma Q."/>
            <person name="Ju M."/>
            <person name="Zhao R."/>
            <person name="Li G."/>
            <person name="Mu C."/>
            <person name="Tian Q."/>
            <person name="Mei H."/>
            <person name="Zhang T."/>
            <person name="Gao T."/>
            <person name="Zhang H."/>
        </authorList>
    </citation>
    <scope>NUCLEOTIDE SEQUENCE</scope>
    <source>
        <strain evidence="3">KEN1</strain>
    </source>
</reference>
<dbReference type="EMBL" id="JACGWN010000002">
    <property type="protein sequence ID" value="KAL0460422.1"/>
    <property type="molecule type" value="Genomic_DNA"/>
</dbReference>
<dbReference type="InterPro" id="IPR006941">
    <property type="entry name" value="RNase_CAF1"/>
</dbReference>
<protein>
    <submittedName>
        <fullName evidence="3">Poly(A)-specific ribonuclease PARN-like</fullName>
    </submittedName>
</protein>
<gene>
    <name evidence="3" type="ORF">Slati_0669400</name>
</gene>
<dbReference type="GO" id="GO:0000175">
    <property type="term" value="F:3'-5'-RNA exonuclease activity"/>
    <property type="evidence" value="ECO:0007669"/>
    <property type="project" value="TreeGrafter"/>
</dbReference>